<dbReference type="GO" id="GO:0003676">
    <property type="term" value="F:nucleic acid binding"/>
    <property type="evidence" value="ECO:0007669"/>
    <property type="project" value="InterPro"/>
</dbReference>
<evidence type="ECO:0000313" key="3">
    <source>
        <dbReference type="Proteomes" id="UP000178796"/>
    </source>
</evidence>
<dbReference type="EMBL" id="MHKY01000026">
    <property type="protein sequence ID" value="OGY98825.1"/>
    <property type="molecule type" value="Genomic_DNA"/>
</dbReference>
<evidence type="ECO:0000313" key="2">
    <source>
        <dbReference type="EMBL" id="OGY98825.1"/>
    </source>
</evidence>
<dbReference type="Gene3D" id="3.10.310.30">
    <property type="match status" value="1"/>
</dbReference>
<gene>
    <name evidence="2" type="ORF">A3E09_01375</name>
</gene>
<organism evidence="2 3">
    <name type="scientific">Candidatus Liptonbacteria bacterium RIFCSPHIGHO2_12_FULL_60_13</name>
    <dbReference type="NCBI Taxonomy" id="1798648"/>
    <lineage>
        <taxon>Bacteria</taxon>
        <taxon>Candidatus Liptoniibacteriota</taxon>
    </lineage>
</organism>
<accession>A0A1G2CBS8</accession>
<dbReference type="PANTHER" id="PTHR46922">
    <property type="entry name" value="DHHA1 DOMAIN PROTEIN"/>
    <property type="match status" value="1"/>
</dbReference>
<protein>
    <recommendedName>
        <fullName evidence="1">DHHA1 domain-containing protein</fullName>
    </recommendedName>
</protein>
<comment type="caution">
    <text evidence="2">The sequence shown here is derived from an EMBL/GenBank/DDBJ whole genome shotgun (WGS) entry which is preliminary data.</text>
</comment>
<evidence type="ECO:0000259" key="1">
    <source>
        <dbReference type="Pfam" id="PF02272"/>
    </source>
</evidence>
<dbReference type="InterPro" id="IPR003156">
    <property type="entry name" value="DHHA1_dom"/>
</dbReference>
<dbReference type="Proteomes" id="UP000178796">
    <property type="component" value="Unassembled WGS sequence"/>
</dbReference>
<name>A0A1G2CBS8_9BACT</name>
<reference evidence="2 3" key="1">
    <citation type="journal article" date="2016" name="Nat. Commun.">
        <title>Thousands of microbial genomes shed light on interconnected biogeochemical processes in an aquifer system.</title>
        <authorList>
            <person name="Anantharaman K."/>
            <person name="Brown C.T."/>
            <person name="Hug L.A."/>
            <person name="Sharon I."/>
            <person name="Castelle C.J."/>
            <person name="Probst A.J."/>
            <person name="Thomas B.C."/>
            <person name="Singh A."/>
            <person name="Wilkins M.J."/>
            <person name="Karaoz U."/>
            <person name="Brodie E.L."/>
            <person name="Williams K.H."/>
            <person name="Hubbard S.S."/>
            <person name="Banfield J.F."/>
        </authorList>
    </citation>
    <scope>NUCLEOTIDE SEQUENCE [LARGE SCALE GENOMIC DNA]</scope>
</reference>
<proteinExistence type="predicted"/>
<dbReference type="InterPro" id="IPR038763">
    <property type="entry name" value="DHH_sf"/>
</dbReference>
<dbReference type="PANTHER" id="PTHR46922:SF4">
    <property type="entry name" value="DHHA1 DOMAIN PROTEIN"/>
    <property type="match status" value="1"/>
</dbReference>
<dbReference type="SUPFAM" id="SSF64182">
    <property type="entry name" value="DHH phosphoesterases"/>
    <property type="match status" value="1"/>
</dbReference>
<dbReference type="AlphaFoldDB" id="A0A1G2CBS8"/>
<sequence>MSKFVERRKRTRVPKKDIVVFYHSNCTDGFTGAWAAWKKFGDTADYVAWVHQTPLPPLKGKELYFIDICPREDEVKRLLAANRRVTAIDHHITAETAVKMTDRYSYALEHSGAMLTWLYFHPGKKAPKLLRYVEDHDLFLKKMPHTDAVHAYLDLFNFEFRRWSRFAREFEKKSFEKKHVAIGKLILEHEQKLVERIVSTTAVPVEFFGIRTLAVNSPTLGSEIAFALYSKKPPMGIVWYERDGQIKVSLRSNGTVNVAKFAEKFGGGGHKAAAGFAVPVNKGVPWKRL</sequence>
<feature type="domain" description="DHHA1" evidence="1">
    <location>
        <begin position="235"/>
        <end position="279"/>
    </location>
</feature>
<dbReference type="Pfam" id="PF02272">
    <property type="entry name" value="DHHA1"/>
    <property type="match status" value="1"/>
</dbReference>